<accession>A0A9J6DLF1</accession>
<dbReference type="GO" id="GO:0008168">
    <property type="term" value="F:methyltransferase activity"/>
    <property type="evidence" value="ECO:0007669"/>
    <property type="project" value="UniProtKB-KW"/>
</dbReference>
<dbReference type="PANTHER" id="PTHR43861">
    <property type="entry name" value="TRANS-ACONITATE 2-METHYLTRANSFERASE-RELATED"/>
    <property type="match status" value="1"/>
</dbReference>
<name>A0A9J6DLF1_RHIMP</name>
<feature type="domain" description="Methyltransferase" evidence="3">
    <location>
        <begin position="67"/>
        <end position="128"/>
    </location>
</feature>
<protein>
    <recommendedName>
        <fullName evidence="3">Methyltransferase domain-containing protein</fullName>
    </recommendedName>
</protein>
<dbReference type="GO" id="GO:0032259">
    <property type="term" value="P:methylation"/>
    <property type="evidence" value="ECO:0007669"/>
    <property type="project" value="UniProtKB-KW"/>
</dbReference>
<reference evidence="4" key="1">
    <citation type="journal article" date="2020" name="Cell">
        <title>Large-Scale Comparative Analyses of Tick Genomes Elucidate Their Genetic Diversity and Vector Capacities.</title>
        <authorList>
            <consortium name="Tick Genome and Microbiome Consortium (TIGMIC)"/>
            <person name="Jia N."/>
            <person name="Wang J."/>
            <person name="Shi W."/>
            <person name="Du L."/>
            <person name="Sun Y."/>
            <person name="Zhan W."/>
            <person name="Jiang J.F."/>
            <person name="Wang Q."/>
            <person name="Zhang B."/>
            <person name="Ji P."/>
            <person name="Bell-Sakyi L."/>
            <person name="Cui X.M."/>
            <person name="Yuan T.T."/>
            <person name="Jiang B.G."/>
            <person name="Yang W.F."/>
            <person name="Lam T.T."/>
            <person name="Chang Q.C."/>
            <person name="Ding S.J."/>
            <person name="Wang X.J."/>
            <person name="Zhu J.G."/>
            <person name="Ruan X.D."/>
            <person name="Zhao L."/>
            <person name="Wei J.T."/>
            <person name="Ye R.Z."/>
            <person name="Que T.C."/>
            <person name="Du C.H."/>
            <person name="Zhou Y.H."/>
            <person name="Cheng J.X."/>
            <person name="Dai P.F."/>
            <person name="Guo W.B."/>
            <person name="Han X.H."/>
            <person name="Huang E.J."/>
            <person name="Li L.F."/>
            <person name="Wei W."/>
            <person name="Gao Y.C."/>
            <person name="Liu J.Z."/>
            <person name="Shao H.Z."/>
            <person name="Wang X."/>
            <person name="Wang C.C."/>
            <person name="Yang T.C."/>
            <person name="Huo Q.B."/>
            <person name="Li W."/>
            <person name="Chen H.Y."/>
            <person name="Chen S.E."/>
            <person name="Zhou L.G."/>
            <person name="Ni X.B."/>
            <person name="Tian J.H."/>
            <person name="Sheng Y."/>
            <person name="Liu T."/>
            <person name="Pan Y.S."/>
            <person name="Xia L.Y."/>
            <person name="Li J."/>
            <person name="Zhao F."/>
            <person name="Cao W.C."/>
        </authorList>
    </citation>
    <scope>NUCLEOTIDE SEQUENCE</scope>
    <source>
        <strain evidence="4">Rmic-2018</strain>
    </source>
</reference>
<dbReference type="AlphaFoldDB" id="A0A9J6DLF1"/>
<dbReference type="PANTHER" id="PTHR43861:SF1">
    <property type="entry name" value="TRANS-ACONITATE 2-METHYLTRANSFERASE"/>
    <property type="match status" value="1"/>
</dbReference>
<proteinExistence type="predicted"/>
<dbReference type="InterPro" id="IPR029063">
    <property type="entry name" value="SAM-dependent_MTases_sf"/>
</dbReference>
<comment type="caution">
    <text evidence="4">The sequence shown here is derived from an EMBL/GenBank/DDBJ whole genome shotgun (WGS) entry which is preliminary data.</text>
</comment>
<sequence length="129" mass="14680">MDTLVFSRSPTRHPWYEAESPAVYDATMKLRWESNARLLDTFKNAFAPTITSETNASDDNLPSPRFIDIGCGTGNFTLNYLLKRCSSQCRELVGVDNSPAMLEYAKTHHRHEKIRYLHLDIVEGDVTSL</sequence>
<dbReference type="EMBL" id="JABSTU010000008">
    <property type="protein sequence ID" value="KAH8022713.1"/>
    <property type="molecule type" value="Genomic_DNA"/>
</dbReference>
<organism evidence="4 5">
    <name type="scientific">Rhipicephalus microplus</name>
    <name type="common">Cattle tick</name>
    <name type="synonym">Boophilus microplus</name>
    <dbReference type="NCBI Taxonomy" id="6941"/>
    <lineage>
        <taxon>Eukaryota</taxon>
        <taxon>Metazoa</taxon>
        <taxon>Ecdysozoa</taxon>
        <taxon>Arthropoda</taxon>
        <taxon>Chelicerata</taxon>
        <taxon>Arachnida</taxon>
        <taxon>Acari</taxon>
        <taxon>Parasitiformes</taxon>
        <taxon>Ixodida</taxon>
        <taxon>Ixodoidea</taxon>
        <taxon>Ixodidae</taxon>
        <taxon>Rhipicephalinae</taxon>
        <taxon>Rhipicephalus</taxon>
        <taxon>Boophilus</taxon>
    </lineage>
</organism>
<keyword evidence="2" id="KW-0808">Transferase</keyword>
<reference evidence="4" key="2">
    <citation type="submission" date="2021-09" db="EMBL/GenBank/DDBJ databases">
        <authorList>
            <person name="Jia N."/>
            <person name="Wang J."/>
            <person name="Shi W."/>
            <person name="Du L."/>
            <person name="Sun Y."/>
            <person name="Zhan W."/>
            <person name="Jiang J."/>
            <person name="Wang Q."/>
            <person name="Zhang B."/>
            <person name="Ji P."/>
            <person name="Sakyi L.B."/>
            <person name="Cui X."/>
            <person name="Yuan T."/>
            <person name="Jiang B."/>
            <person name="Yang W."/>
            <person name="Lam T.T.-Y."/>
            <person name="Chang Q."/>
            <person name="Ding S."/>
            <person name="Wang X."/>
            <person name="Zhu J."/>
            <person name="Ruan X."/>
            <person name="Zhao L."/>
            <person name="Wei J."/>
            <person name="Que T."/>
            <person name="Du C."/>
            <person name="Cheng J."/>
            <person name="Dai P."/>
            <person name="Han X."/>
            <person name="Huang E."/>
            <person name="Gao Y."/>
            <person name="Liu J."/>
            <person name="Shao H."/>
            <person name="Ye R."/>
            <person name="Li L."/>
            <person name="Wei W."/>
            <person name="Wang X."/>
            <person name="Wang C."/>
            <person name="Huo Q."/>
            <person name="Li W."/>
            <person name="Guo W."/>
            <person name="Chen H."/>
            <person name="Chen S."/>
            <person name="Zhou L."/>
            <person name="Zhou L."/>
            <person name="Ni X."/>
            <person name="Tian J."/>
            <person name="Zhou Y."/>
            <person name="Sheng Y."/>
            <person name="Liu T."/>
            <person name="Pan Y."/>
            <person name="Xia L."/>
            <person name="Li J."/>
            <person name="Zhao F."/>
            <person name="Cao W."/>
        </authorList>
    </citation>
    <scope>NUCLEOTIDE SEQUENCE</scope>
    <source>
        <strain evidence="4">Rmic-2018</strain>
        <tissue evidence="4">Larvae</tissue>
    </source>
</reference>
<dbReference type="CDD" id="cd02440">
    <property type="entry name" value="AdoMet_MTases"/>
    <property type="match status" value="1"/>
</dbReference>
<dbReference type="Gene3D" id="3.40.50.150">
    <property type="entry name" value="Vaccinia Virus protein VP39"/>
    <property type="match status" value="1"/>
</dbReference>
<keyword evidence="1" id="KW-0489">Methyltransferase</keyword>
<evidence type="ECO:0000256" key="2">
    <source>
        <dbReference type="ARBA" id="ARBA00022679"/>
    </source>
</evidence>
<evidence type="ECO:0000259" key="3">
    <source>
        <dbReference type="Pfam" id="PF13649"/>
    </source>
</evidence>
<dbReference type="Proteomes" id="UP000821866">
    <property type="component" value="Chromosome 6"/>
</dbReference>
<dbReference type="SUPFAM" id="SSF53335">
    <property type="entry name" value="S-adenosyl-L-methionine-dependent methyltransferases"/>
    <property type="match status" value="1"/>
</dbReference>
<dbReference type="Pfam" id="PF13649">
    <property type="entry name" value="Methyltransf_25"/>
    <property type="match status" value="1"/>
</dbReference>
<evidence type="ECO:0000313" key="5">
    <source>
        <dbReference type="Proteomes" id="UP000821866"/>
    </source>
</evidence>
<gene>
    <name evidence="4" type="ORF">HPB51_001934</name>
</gene>
<keyword evidence="5" id="KW-1185">Reference proteome</keyword>
<evidence type="ECO:0000256" key="1">
    <source>
        <dbReference type="ARBA" id="ARBA00022603"/>
    </source>
</evidence>
<dbReference type="InterPro" id="IPR041698">
    <property type="entry name" value="Methyltransf_25"/>
</dbReference>
<evidence type="ECO:0000313" key="4">
    <source>
        <dbReference type="EMBL" id="KAH8022713.1"/>
    </source>
</evidence>